<comment type="catalytic activity">
    <reaction evidence="11">
        <text>O-phospho-L-serine + H2O = L-serine + phosphate</text>
        <dbReference type="Rhea" id="RHEA:21208"/>
        <dbReference type="ChEBI" id="CHEBI:15377"/>
        <dbReference type="ChEBI" id="CHEBI:33384"/>
        <dbReference type="ChEBI" id="CHEBI:43474"/>
        <dbReference type="ChEBI" id="CHEBI:57524"/>
        <dbReference type="EC" id="3.1.3.3"/>
    </reaction>
    <physiologicalReaction direction="left-to-right" evidence="11">
        <dbReference type="Rhea" id="RHEA:21209"/>
    </physiologicalReaction>
</comment>
<evidence type="ECO:0000256" key="1">
    <source>
        <dbReference type="ARBA" id="ARBA00001946"/>
    </source>
</evidence>
<name>A0A5J9SWT3_9POAL</name>
<accession>A0A5J9SWT3</accession>
<evidence type="ECO:0000256" key="5">
    <source>
        <dbReference type="ARBA" id="ARBA00022605"/>
    </source>
</evidence>
<evidence type="ECO:0000256" key="13">
    <source>
        <dbReference type="SAM" id="MobiDB-lite"/>
    </source>
</evidence>
<dbReference type="InterPro" id="IPR023214">
    <property type="entry name" value="HAD_sf"/>
</dbReference>
<dbReference type="NCBIfam" id="TIGR01488">
    <property type="entry name" value="HAD-SF-IB"/>
    <property type="match status" value="1"/>
</dbReference>
<dbReference type="InterPro" id="IPR050582">
    <property type="entry name" value="HAD-like_SerB"/>
</dbReference>
<dbReference type="InterPro" id="IPR004469">
    <property type="entry name" value="PSP"/>
</dbReference>
<dbReference type="OrthoDB" id="27226at2759"/>
<evidence type="ECO:0000256" key="9">
    <source>
        <dbReference type="ARBA" id="ARBA00023299"/>
    </source>
</evidence>
<dbReference type="Proteomes" id="UP000324897">
    <property type="component" value="Unassembled WGS sequence"/>
</dbReference>
<feature type="region of interest" description="Disordered" evidence="13">
    <location>
        <begin position="35"/>
        <end position="58"/>
    </location>
</feature>
<gene>
    <name evidence="14" type="ORF">EJB05_51048</name>
</gene>
<evidence type="ECO:0000313" key="15">
    <source>
        <dbReference type="Proteomes" id="UP000324897"/>
    </source>
</evidence>
<evidence type="ECO:0000256" key="10">
    <source>
        <dbReference type="ARBA" id="ARBA00031693"/>
    </source>
</evidence>
<dbReference type="PANTHER" id="PTHR43344">
    <property type="entry name" value="PHOSPHOSERINE PHOSPHATASE"/>
    <property type="match status" value="1"/>
</dbReference>
<dbReference type="AlphaFoldDB" id="A0A5J9SWT3"/>
<comment type="caution">
    <text evidence="14">The sequence shown here is derived from an EMBL/GenBank/DDBJ whole genome shotgun (WGS) entry which is preliminary data.</text>
</comment>
<dbReference type="UniPathway" id="UPA00135">
    <property type="reaction ID" value="UER00198"/>
</dbReference>
<evidence type="ECO:0000256" key="7">
    <source>
        <dbReference type="ARBA" id="ARBA00022801"/>
    </source>
</evidence>
<reference evidence="14 15" key="1">
    <citation type="journal article" date="2019" name="Sci. Rep.">
        <title>A high-quality genome of Eragrostis curvula grass provides insights into Poaceae evolution and supports new strategies to enhance forage quality.</title>
        <authorList>
            <person name="Carballo J."/>
            <person name="Santos B.A.C.M."/>
            <person name="Zappacosta D."/>
            <person name="Garbus I."/>
            <person name="Selva J.P."/>
            <person name="Gallo C.A."/>
            <person name="Diaz A."/>
            <person name="Albertini E."/>
            <person name="Caccamo M."/>
            <person name="Echenique V."/>
        </authorList>
    </citation>
    <scope>NUCLEOTIDE SEQUENCE [LARGE SCALE GENOMIC DNA]</scope>
    <source>
        <strain evidence="15">cv. Victoria</strain>
        <tissue evidence="14">Leaf</tissue>
    </source>
</reference>
<sequence length="402" mass="43327">MEESTRIRGRDFGGQVRKEIRRAFRLHSGEIDWLGRAQPPRRAAGEPTPGKARGGRSRGNLSVTAIECGSRFYCWTHTSVIVTAGGNGGGGCGARSSLRRRFESVHDMASLINVRASPRHSLSSHSLSSVRLPPASKVTVQFGTPLFHSAKLCQTRSLVAAALEVSKDGASAGLANRQPSKDVIETWRKANAVCFDVDSTVCLDEGIDELADFCGAGQAVAEWTAKAMTGTVPFEEALAARLSLIKPSMSQVQECLEKRPPRISPGMPDLIKKLKANNIDVFLVSGGFRQMIKPVAFELGIPPENIIANQLLFGTSGEYAGFDPTEPTSRSGGKAKAVQQIRQDHGYNTIIMIGDGATDLEARQPGGADLFICYAGVQMREAVADKADWVVFDFQDLIAELP</sequence>
<dbReference type="GO" id="GO:0009507">
    <property type="term" value="C:chloroplast"/>
    <property type="evidence" value="ECO:0007669"/>
    <property type="project" value="TreeGrafter"/>
</dbReference>
<dbReference type="FunFam" id="3.40.50.1000:FF:000114">
    <property type="entry name" value="Phosphoserine phosphatase, chloroplastic"/>
    <property type="match status" value="1"/>
</dbReference>
<feature type="active site" description="Proton donor" evidence="12">
    <location>
        <position position="198"/>
    </location>
</feature>
<feature type="active site" description="Nucleophile" evidence="12">
    <location>
        <position position="196"/>
    </location>
</feature>
<evidence type="ECO:0000256" key="12">
    <source>
        <dbReference type="PIRSR" id="PIRSR604469-1"/>
    </source>
</evidence>
<evidence type="ECO:0000256" key="8">
    <source>
        <dbReference type="ARBA" id="ARBA00022842"/>
    </source>
</evidence>
<proteinExistence type="inferred from homology"/>
<keyword evidence="15" id="KW-1185">Reference proteome</keyword>
<dbReference type="EMBL" id="RWGY01000178">
    <property type="protein sequence ID" value="TVU03422.1"/>
    <property type="molecule type" value="Genomic_DNA"/>
</dbReference>
<dbReference type="EC" id="3.1.3.3" evidence="4"/>
<comment type="similarity">
    <text evidence="3">Belongs to the HAD-like hydrolase superfamily. SerB family.</text>
</comment>
<evidence type="ECO:0000313" key="14">
    <source>
        <dbReference type="EMBL" id="TVU03422.1"/>
    </source>
</evidence>
<evidence type="ECO:0000256" key="2">
    <source>
        <dbReference type="ARBA" id="ARBA00005135"/>
    </source>
</evidence>
<keyword evidence="6" id="KW-0479">Metal-binding</keyword>
<dbReference type="CDD" id="cd04309">
    <property type="entry name" value="HAD_PSP_eu"/>
    <property type="match status" value="1"/>
</dbReference>
<comment type="pathway">
    <text evidence="2">Amino-acid biosynthesis; L-serine biosynthesis; L-serine from 3-phospho-D-glycerate: step 3/3.</text>
</comment>
<evidence type="ECO:0000256" key="6">
    <source>
        <dbReference type="ARBA" id="ARBA00022723"/>
    </source>
</evidence>
<dbReference type="NCBIfam" id="TIGR00338">
    <property type="entry name" value="serB"/>
    <property type="match status" value="1"/>
</dbReference>
<keyword evidence="8" id="KW-0460">Magnesium</keyword>
<dbReference type="InterPro" id="IPR036412">
    <property type="entry name" value="HAD-like_sf"/>
</dbReference>
<keyword evidence="7" id="KW-0378">Hydrolase</keyword>
<evidence type="ECO:0000256" key="11">
    <source>
        <dbReference type="ARBA" id="ARBA00049173"/>
    </source>
</evidence>
<feature type="non-terminal residue" evidence="14">
    <location>
        <position position="1"/>
    </location>
</feature>
<keyword evidence="5" id="KW-0028">Amino-acid biosynthesis</keyword>
<dbReference type="GO" id="GO:0006564">
    <property type="term" value="P:L-serine biosynthetic process"/>
    <property type="evidence" value="ECO:0007669"/>
    <property type="project" value="UniProtKB-KW"/>
</dbReference>
<protein>
    <recommendedName>
        <fullName evidence="4">phosphoserine phosphatase</fullName>
        <ecNumber evidence="4">3.1.3.3</ecNumber>
    </recommendedName>
    <alternativeName>
        <fullName evidence="10">O-phosphoserine phosphohydrolase</fullName>
    </alternativeName>
</protein>
<organism evidence="14 15">
    <name type="scientific">Eragrostis curvula</name>
    <name type="common">weeping love grass</name>
    <dbReference type="NCBI Taxonomy" id="38414"/>
    <lineage>
        <taxon>Eukaryota</taxon>
        <taxon>Viridiplantae</taxon>
        <taxon>Streptophyta</taxon>
        <taxon>Embryophyta</taxon>
        <taxon>Tracheophyta</taxon>
        <taxon>Spermatophyta</taxon>
        <taxon>Magnoliopsida</taxon>
        <taxon>Liliopsida</taxon>
        <taxon>Poales</taxon>
        <taxon>Poaceae</taxon>
        <taxon>PACMAD clade</taxon>
        <taxon>Chloridoideae</taxon>
        <taxon>Eragrostideae</taxon>
        <taxon>Eragrostidinae</taxon>
        <taxon>Eragrostis</taxon>
    </lineage>
</organism>
<dbReference type="FunFam" id="3.40.50.1000:FF:000077">
    <property type="entry name" value="Phosphoserine phosphatase, chloroplastic"/>
    <property type="match status" value="1"/>
</dbReference>
<dbReference type="GO" id="GO:0000287">
    <property type="term" value="F:magnesium ion binding"/>
    <property type="evidence" value="ECO:0007669"/>
    <property type="project" value="TreeGrafter"/>
</dbReference>
<dbReference type="Gene3D" id="3.40.50.1000">
    <property type="entry name" value="HAD superfamily/HAD-like"/>
    <property type="match status" value="2"/>
</dbReference>
<comment type="cofactor">
    <cofactor evidence="1">
        <name>Mg(2+)</name>
        <dbReference type="ChEBI" id="CHEBI:18420"/>
    </cofactor>
</comment>
<dbReference type="Pfam" id="PF00702">
    <property type="entry name" value="Hydrolase"/>
    <property type="match status" value="1"/>
</dbReference>
<evidence type="ECO:0000256" key="4">
    <source>
        <dbReference type="ARBA" id="ARBA00012640"/>
    </source>
</evidence>
<evidence type="ECO:0000256" key="3">
    <source>
        <dbReference type="ARBA" id="ARBA00009184"/>
    </source>
</evidence>
<dbReference type="SUPFAM" id="SSF56784">
    <property type="entry name" value="HAD-like"/>
    <property type="match status" value="1"/>
</dbReference>
<keyword evidence="9" id="KW-0718">Serine biosynthesis</keyword>
<dbReference type="GO" id="GO:0036424">
    <property type="term" value="F:L-phosphoserine phosphatase activity"/>
    <property type="evidence" value="ECO:0007669"/>
    <property type="project" value="InterPro"/>
</dbReference>
<dbReference type="Gramene" id="TVU03422">
    <property type="protein sequence ID" value="TVU03422"/>
    <property type="gene ID" value="EJB05_51048"/>
</dbReference>
<dbReference type="PANTHER" id="PTHR43344:SF2">
    <property type="entry name" value="PHOSPHOSERINE PHOSPHATASE"/>
    <property type="match status" value="1"/>
</dbReference>